<evidence type="ECO:0000313" key="1">
    <source>
        <dbReference type="EMBL" id="BBB01118.1"/>
    </source>
</evidence>
<dbReference type="EMBL" id="AP018365">
    <property type="protein sequence ID" value="BBB01118.1"/>
    <property type="molecule type" value="Genomic_DNA"/>
</dbReference>
<dbReference type="AlphaFoldDB" id="A0A7U3UYC4"/>
<gene>
    <name evidence="1" type="ORF">RVR_8375</name>
</gene>
<evidence type="ECO:0008006" key="3">
    <source>
        <dbReference type="Google" id="ProtNLM"/>
    </source>
</evidence>
<proteinExistence type="predicted"/>
<reference evidence="1 2" key="4">
    <citation type="journal article" date="2020" name="Sci. Rep.">
        <title>beta-carboline chemical signals induce reveromycin production through a LuxR family regulator in Streptomyces sp. SN-593.</title>
        <authorList>
            <person name="Panthee S."/>
            <person name="Kito N."/>
            <person name="Hayashi T."/>
            <person name="Shimizu T."/>
            <person name="Ishikawa J."/>
            <person name="Hamamoto H."/>
            <person name="Osada H."/>
            <person name="Takahashi S."/>
        </authorList>
    </citation>
    <scope>NUCLEOTIDE SEQUENCE [LARGE SCALE GENOMIC DNA]</scope>
    <source>
        <strain evidence="1 2">SN-593</strain>
    </source>
</reference>
<organism evidence="1 2">
    <name type="scientific">Actinacidiphila reveromycinica</name>
    <dbReference type="NCBI Taxonomy" id="659352"/>
    <lineage>
        <taxon>Bacteria</taxon>
        <taxon>Bacillati</taxon>
        <taxon>Actinomycetota</taxon>
        <taxon>Actinomycetes</taxon>
        <taxon>Kitasatosporales</taxon>
        <taxon>Streptomycetaceae</taxon>
        <taxon>Actinacidiphila</taxon>
    </lineage>
</organism>
<keyword evidence="2" id="KW-1185">Reference proteome</keyword>
<dbReference type="Proteomes" id="UP000595703">
    <property type="component" value="Chromosome"/>
</dbReference>
<sequence>MTAYRSTPAHLGQLPKLHVYIDETGDRGFSSQSIRQSPFFAMTALLVPGEDEWMIKTTAGGLRALIHDERPEDLLKPLHWVKHFRAKHPERRQRAARALAMLPNAQVIHVIADKSTLGQDYGLSLDGSIFYNYTARLLLERVALTAKHWPGGPRLVVTRLGAVKHMDHGESLAYLSRIRDGLISGQTWNVPWDHIKWPPTWEATSRDGIQLADIHAGMLHCALAGDPASAECARHLLMCKHQLRRSAGGTVMGYGVKVIGRERFVTSRTWYRDWVTKP</sequence>
<dbReference type="InterPro" id="IPR024524">
    <property type="entry name" value="DUF3800"/>
</dbReference>
<dbReference type="KEGG" id="arev:RVR_8375"/>
<dbReference type="RefSeq" id="WP_202237065.1">
    <property type="nucleotide sequence ID" value="NZ_AP018365.1"/>
</dbReference>
<protein>
    <recommendedName>
        <fullName evidence="3">DUF3800 domain-containing protein</fullName>
    </recommendedName>
</protein>
<accession>A0A7U3UYC4</accession>
<reference evidence="1 2" key="2">
    <citation type="journal article" date="2011" name="J. Antibiot.">
        <title>Furaquinocins I and J: novel polyketide isoprenoid hybrid compounds from Streptomyces reveromyceticus SN-593.</title>
        <authorList>
            <person name="Panthee S."/>
            <person name="Takahashi S."/>
            <person name="Takagi H."/>
            <person name="Nogawa T."/>
            <person name="Oowada E."/>
            <person name="Uramoto M."/>
            <person name="Osada H."/>
        </authorList>
    </citation>
    <scope>NUCLEOTIDE SEQUENCE [LARGE SCALE GENOMIC DNA]</scope>
    <source>
        <strain evidence="1 2">SN-593</strain>
    </source>
</reference>
<reference evidence="1 2" key="1">
    <citation type="journal article" date="2010" name="J. Bacteriol.">
        <title>Biochemical characterization of a novel indole prenyltransferase from Streptomyces sp. SN-593.</title>
        <authorList>
            <person name="Takahashi S."/>
            <person name="Takagi H."/>
            <person name="Toyoda A."/>
            <person name="Uramoto M."/>
            <person name="Nogawa T."/>
            <person name="Ueki M."/>
            <person name="Sakaki Y."/>
            <person name="Osada H."/>
        </authorList>
    </citation>
    <scope>NUCLEOTIDE SEQUENCE [LARGE SCALE GENOMIC DNA]</scope>
    <source>
        <strain evidence="1 2">SN-593</strain>
    </source>
</reference>
<name>A0A7U3UYC4_9ACTN</name>
<dbReference type="Pfam" id="PF12686">
    <property type="entry name" value="DUF3800"/>
    <property type="match status" value="1"/>
</dbReference>
<reference evidence="1 2" key="3">
    <citation type="journal article" date="2011" name="Nat. Chem. Biol.">
        <title>Reveromycin A biosynthesis uses RevG and RevJ for stereospecific spiroacetal formation.</title>
        <authorList>
            <person name="Takahashi S."/>
            <person name="Toyoda A."/>
            <person name="Sekiyama Y."/>
            <person name="Takagi H."/>
            <person name="Nogawa T."/>
            <person name="Uramoto M."/>
            <person name="Suzuki R."/>
            <person name="Koshino H."/>
            <person name="Kumano T."/>
            <person name="Panthee S."/>
            <person name="Dairi T."/>
            <person name="Ishikawa J."/>
            <person name="Ikeda H."/>
            <person name="Sakaki Y."/>
            <person name="Osada H."/>
        </authorList>
    </citation>
    <scope>NUCLEOTIDE SEQUENCE [LARGE SCALE GENOMIC DNA]</scope>
    <source>
        <strain evidence="1 2">SN-593</strain>
    </source>
</reference>
<evidence type="ECO:0000313" key="2">
    <source>
        <dbReference type="Proteomes" id="UP000595703"/>
    </source>
</evidence>